<name>A0A2I0XA57_9ASPA</name>
<reference evidence="1 2" key="1">
    <citation type="journal article" date="2016" name="Sci. Rep.">
        <title>The Dendrobium catenatum Lindl. genome sequence provides insights into polysaccharide synthase, floral development and adaptive evolution.</title>
        <authorList>
            <person name="Zhang G.Q."/>
            <person name="Xu Q."/>
            <person name="Bian C."/>
            <person name="Tsai W.C."/>
            <person name="Yeh C.M."/>
            <person name="Liu K.W."/>
            <person name="Yoshida K."/>
            <person name="Zhang L.S."/>
            <person name="Chang S.B."/>
            <person name="Chen F."/>
            <person name="Shi Y."/>
            <person name="Su Y.Y."/>
            <person name="Zhang Y.Q."/>
            <person name="Chen L.J."/>
            <person name="Yin Y."/>
            <person name="Lin M."/>
            <person name="Huang H."/>
            <person name="Deng H."/>
            <person name="Wang Z.W."/>
            <person name="Zhu S.L."/>
            <person name="Zhao X."/>
            <person name="Deng C."/>
            <person name="Niu S.C."/>
            <person name="Huang J."/>
            <person name="Wang M."/>
            <person name="Liu G.H."/>
            <person name="Yang H.J."/>
            <person name="Xiao X.J."/>
            <person name="Hsiao Y.Y."/>
            <person name="Wu W.L."/>
            <person name="Chen Y.Y."/>
            <person name="Mitsuda N."/>
            <person name="Ohme-Takagi M."/>
            <person name="Luo Y.B."/>
            <person name="Van de Peer Y."/>
            <person name="Liu Z.J."/>
        </authorList>
    </citation>
    <scope>NUCLEOTIDE SEQUENCE [LARGE SCALE GENOMIC DNA]</scope>
    <source>
        <tissue evidence="1">The whole plant</tissue>
    </source>
</reference>
<keyword evidence="2" id="KW-1185">Reference proteome</keyword>
<protein>
    <submittedName>
        <fullName evidence="1">Uncharacterized protein</fullName>
    </submittedName>
</protein>
<accession>A0A2I0XA57</accession>
<dbReference type="Proteomes" id="UP000233837">
    <property type="component" value="Unassembled WGS sequence"/>
</dbReference>
<evidence type="ECO:0000313" key="1">
    <source>
        <dbReference type="EMBL" id="PKU84795.1"/>
    </source>
</evidence>
<proteinExistence type="predicted"/>
<dbReference type="AlphaFoldDB" id="A0A2I0XA57"/>
<sequence length="60" mass="7286">MHRFLGSPALPWDLRQSMCATFFEKIDSQFRVLMMFQTQRRNPFCNRTSFRHHHAPIFTI</sequence>
<evidence type="ECO:0000313" key="2">
    <source>
        <dbReference type="Proteomes" id="UP000233837"/>
    </source>
</evidence>
<reference evidence="1 2" key="2">
    <citation type="journal article" date="2017" name="Nature">
        <title>The Apostasia genome and the evolution of orchids.</title>
        <authorList>
            <person name="Zhang G.Q."/>
            <person name="Liu K.W."/>
            <person name="Li Z."/>
            <person name="Lohaus R."/>
            <person name="Hsiao Y.Y."/>
            <person name="Niu S.C."/>
            <person name="Wang J.Y."/>
            <person name="Lin Y.C."/>
            <person name="Xu Q."/>
            <person name="Chen L.J."/>
            <person name="Yoshida K."/>
            <person name="Fujiwara S."/>
            <person name="Wang Z.W."/>
            <person name="Zhang Y.Q."/>
            <person name="Mitsuda N."/>
            <person name="Wang M."/>
            <person name="Liu G.H."/>
            <person name="Pecoraro L."/>
            <person name="Huang H.X."/>
            <person name="Xiao X.J."/>
            <person name="Lin M."/>
            <person name="Wu X.Y."/>
            <person name="Wu W.L."/>
            <person name="Chen Y.Y."/>
            <person name="Chang S.B."/>
            <person name="Sakamoto S."/>
            <person name="Ohme-Takagi M."/>
            <person name="Yagi M."/>
            <person name="Zeng S.J."/>
            <person name="Shen C.Y."/>
            <person name="Yeh C.M."/>
            <person name="Luo Y.B."/>
            <person name="Tsai W.C."/>
            <person name="Van de Peer Y."/>
            <person name="Liu Z.J."/>
        </authorList>
    </citation>
    <scope>NUCLEOTIDE SEQUENCE [LARGE SCALE GENOMIC DNA]</scope>
    <source>
        <tissue evidence="1">The whole plant</tissue>
    </source>
</reference>
<organism evidence="1 2">
    <name type="scientific">Dendrobium catenatum</name>
    <dbReference type="NCBI Taxonomy" id="906689"/>
    <lineage>
        <taxon>Eukaryota</taxon>
        <taxon>Viridiplantae</taxon>
        <taxon>Streptophyta</taxon>
        <taxon>Embryophyta</taxon>
        <taxon>Tracheophyta</taxon>
        <taxon>Spermatophyta</taxon>
        <taxon>Magnoliopsida</taxon>
        <taxon>Liliopsida</taxon>
        <taxon>Asparagales</taxon>
        <taxon>Orchidaceae</taxon>
        <taxon>Epidendroideae</taxon>
        <taxon>Malaxideae</taxon>
        <taxon>Dendrobiinae</taxon>
        <taxon>Dendrobium</taxon>
    </lineage>
</organism>
<gene>
    <name evidence="1" type="ORF">MA16_Dca008205</name>
</gene>
<dbReference type="EMBL" id="KZ502032">
    <property type="protein sequence ID" value="PKU84795.1"/>
    <property type="molecule type" value="Genomic_DNA"/>
</dbReference>